<dbReference type="GO" id="GO:0005829">
    <property type="term" value="C:cytosol"/>
    <property type="evidence" value="ECO:0007669"/>
    <property type="project" value="TreeGrafter"/>
</dbReference>
<reference evidence="4 5" key="1">
    <citation type="submission" date="2019-07" db="EMBL/GenBank/DDBJ databases">
        <title>Whole genome shotgun sequence of Cellulomonas xylanilytica NBRC 101102.</title>
        <authorList>
            <person name="Hosoyama A."/>
            <person name="Uohara A."/>
            <person name="Ohji S."/>
            <person name="Ichikawa N."/>
        </authorList>
    </citation>
    <scope>NUCLEOTIDE SEQUENCE [LARGE SCALE GENOMIC DNA]</scope>
    <source>
        <strain evidence="4 5">NBRC 101102</strain>
    </source>
</reference>
<dbReference type="Gene3D" id="3.40.50.720">
    <property type="entry name" value="NAD(P)-binding Rossmann-like Domain"/>
    <property type="match status" value="1"/>
</dbReference>
<dbReference type="Gene3D" id="3.90.25.10">
    <property type="entry name" value="UDP-galactose 4-epimerase, domain 1"/>
    <property type="match status" value="1"/>
</dbReference>
<dbReference type="NCBIfam" id="TIGR01214">
    <property type="entry name" value="rmlD"/>
    <property type="match status" value="1"/>
</dbReference>
<protein>
    <recommendedName>
        <fullName evidence="2">dTDP-4-dehydrorhamnose reductase</fullName>
        <ecNumber evidence="2">1.1.1.133</ecNumber>
    </recommendedName>
</protein>
<comment type="function">
    <text evidence="2">Catalyzes the reduction of dTDP-6-deoxy-L-lyxo-4-hexulose to yield dTDP-L-rhamnose.</text>
</comment>
<dbReference type="InterPro" id="IPR036291">
    <property type="entry name" value="NAD(P)-bd_dom_sf"/>
</dbReference>
<dbReference type="CDD" id="cd05254">
    <property type="entry name" value="dTDP_HR_like_SDR_e"/>
    <property type="match status" value="1"/>
</dbReference>
<keyword evidence="5" id="KW-1185">Reference proteome</keyword>
<dbReference type="SUPFAM" id="SSF51735">
    <property type="entry name" value="NAD(P)-binding Rossmann-fold domains"/>
    <property type="match status" value="1"/>
</dbReference>
<dbReference type="InterPro" id="IPR029903">
    <property type="entry name" value="RmlD-like-bd"/>
</dbReference>
<evidence type="ECO:0000259" key="3">
    <source>
        <dbReference type="Pfam" id="PF04321"/>
    </source>
</evidence>
<gene>
    <name evidence="4" type="primary">rfbD</name>
    <name evidence="4" type="ORF">CXY01_21690</name>
</gene>
<proteinExistence type="inferred from homology"/>
<evidence type="ECO:0000313" key="5">
    <source>
        <dbReference type="Proteomes" id="UP000321118"/>
    </source>
</evidence>
<evidence type="ECO:0000256" key="2">
    <source>
        <dbReference type="RuleBase" id="RU364082"/>
    </source>
</evidence>
<feature type="domain" description="RmlD-like substrate binding" evidence="3">
    <location>
        <begin position="1"/>
        <end position="268"/>
    </location>
</feature>
<name>A0A510V443_9CELL</name>
<dbReference type="EC" id="1.1.1.133" evidence="2"/>
<dbReference type="Proteomes" id="UP000321118">
    <property type="component" value="Unassembled WGS sequence"/>
</dbReference>
<dbReference type="EMBL" id="BJUB01000006">
    <property type="protein sequence ID" value="GEK21649.1"/>
    <property type="molecule type" value="Genomic_DNA"/>
</dbReference>
<dbReference type="PANTHER" id="PTHR10491:SF4">
    <property type="entry name" value="METHIONINE ADENOSYLTRANSFERASE 2 SUBUNIT BETA"/>
    <property type="match status" value="1"/>
</dbReference>
<evidence type="ECO:0000313" key="4">
    <source>
        <dbReference type="EMBL" id="GEK21649.1"/>
    </source>
</evidence>
<comment type="pathway">
    <text evidence="2">Carbohydrate biosynthesis; dTDP-L-rhamnose biosynthesis.</text>
</comment>
<dbReference type="InterPro" id="IPR005913">
    <property type="entry name" value="dTDP_dehydrorham_reduct"/>
</dbReference>
<dbReference type="Pfam" id="PF04321">
    <property type="entry name" value="RmlD_sub_bind"/>
    <property type="match status" value="1"/>
</dbReference>
<evidence type="ECO:0000256" key="1">
    <source>
        <dbReference type="ARBA" id="ARBA00010944"/>
    </source>
</evidence>
<dbReference type="AlphaFoldDB" id="A0A510V443"/>
<dbReference type="GO" id="GO:0008831">
    <property type="term" value="F:dTDP-4-dehydrorhamnose reductase activity"/>
    <property type="evidence" value="ECO:0007669"/>
    <property type="project" value="UniProtKB-EC"/>
</dbReference>
<comment type="caution">
    <text evidence="4">The sequence shown here is derived from an EMBL/GenBank/DDBJ whole genome shotgun (WGS) entry which is preliminary data.</text>
</comment>
<dbReference type="UniPathway" id="UPA00124"/>
<accession>A0A510V443</accession>
<comment type="similarity">
    <text evidence="1 2">Belongs to the dTDP-4-dehydrorhamnose reductase family.</text>
</comment>
<dbReference type="GO" id="GO:0019305">
    <property type="term" value="P:dTDP-rhamnose biosynthetic process"/>
    <property type="evidence" value="ECO:0007669"/>
    <property type="project" value="UniProtKB-UniPathway"/>
</dbReference>
<dbReference type="PANTHER" id="PTHR10491">
    <property type="entry name" value="DTDP-4-DEHYDRORHAMNOSE REDUCTASE"/>
    <property type="match status" value="1"/>
</dbReference>
<sequence length="274" mass="28668">MLGTDVVATLRAAGAEVTAADRTTLDVLDVDAVAAAVPGHDVVVNCAAWTKVDDAETQEPDAFALNAVAPSLLAAASRRNGARLIQISTDYVFDGHATQPYAEDGPVAPRSAYGRTKAAGEWATLAGGPDAMVVRTAWLYGRNGSCFPRTIARVAAERGGLDVVDDQVGQPTWTKDVARVVLDLVTAGAPGGIYHATSQGTASWFEFARAVVAAAGLDPEIVRPTTSDRLTRPAPRPPYSVLGHDRFADVGVAPVADWAQRWEAAAAEVLAPEQ</sequence>
<organism evidence="4 5">
    <name type="scientific">Cellulomonas xylanilytica</name>
    <dbReference type="NCBI Taxonomy" id="233583"/>
    <lineage>
        <taxon>Bacteria</taxon>
        <taxon>Bacillati</taxon>
        <taxon>Actinomycetota</taxon>
        <taxon>Actinomycetes</taxon>
        <taxon>Micrococcales</taxon>
        <taxon>Cellulomonadaceae</taxon>
        <taxon>Cellulomonas</taxon>
    </lineage>
</organism>
<keyword evidence="2" id="KW-0560">Oxidoreductase</keyword>
<keyword evidence="2" id="KW-0521">NADP</keyword>